<dbReference type="AlphaFoldDB" id="A0A8S3I611"/>
<evidence type="ECO:0000313" key="2">
    <source>
        <dbReference type="Proteomes" id="UP000681720"/>
    </source>
</evidence>
<sequence>SERSPISCPSPLFQQVKYLKLELLIVPSSLLNSRLDIFNFHQISEDDAQETVTYLSNLVRLPTITQIEFESSFNTYR</sequence>
<evidence type="ECO:0000313" key="1">
    <source>
        <dbReference type="EMBL" id="CAF5194596.1"/>
    </source>
</evidence>
<name>A0A8S3I611_9BILA</name>
<comment type="caution">
    <text evidence="1">The sequence shown here is derived from an EMBL/GenBank/DDBJ whole genome shotgun (WGS) entry which is preliminary data.</text>
</comment>
<reference evidence="1" key="1">
    <citation type="submission" date="2021-02" db="EMBL/GenBank/DDBJ databases">
        <authorList>
            <person name="Nowell W R."/>
        </authorList>
    </citation>
    <scope>NUCLEOTIDE SEQUENCE</scope>
</reference>
<dbReference type="Proteomes" id="UP000681720">
    <property type="component" value="Unassembled WGS sequence"/>
</dbReference>
<gene>
    <name evidence="1" type="ORF">GIL414_LOCUS74337</name>
</gene>
<dbReference type="EMBL" id="CAJOBJ010340607">
    <property type="protein sequence ID" value="CAF5194596.1"/>
    <property type="molecule type" value="Genomic_DNA"/>
</dbReference>
<accession>A0A8S3I611</accession>
<protein>
    <submittedName>
        <fullName evidence="1">Uncharacterized protein</fullName>
    </submittedName>
</protein>
<organism evidence="1 2">
    <name type="scientific">Rotaria magnacalcarata</name>
    <dbReference type="NCBI Taxonomy" id="392030"/>
    <lineage>
        <taxon>Eukaryota</taxon>
        <taxon>Metazoa</taxon>
        <taxon>Spiralia</taxon>
        <taxon>Gnathifera</taxon>
        <taxon>Rotifera</taxon>
        <taxon>Eurotatoria</taxon>
        <taxon>Bdelloidea</taxon>
        <taxon>Philodinida</taxon>
        <taxon>Philodinidae</taxon>
        <taxon>Rotaria</taxon>
    </lineage>
</organism>
<proteinExistence type="predicted"/>
<feature type="non-terminal residue" evidence="1">
    <location>
        <position position="1"/>
    </location>
</feature>